<gene>
    <name evidence="2" type="ORF">FHS40_008831</name>
</gene>
<protein>
    <submittedName>
        <fullName evidence="2">SAM-dependent methyltransferase</fullName>
    </submittedName>
</protein>
<reference evidence="2 3" key="1">
    <citation type="submission" date="2020-08" db="EMBL/GenBank/DDBJ databases">
        <title>Genomic Encyclopedia of Type Strains, Phase III (KMG-III): the genomes of soil and plant-associated and newly described type strains.</title>
        <authorList>
            <person name="Whitman W."/>
        </authorList>
    </citation>
    <scope>NUCLEOTIDE SEQUENCE [LARGE SCALE GENOMIC DNA]</scope>
    <source>
        <strain evidence="2 3">CECT 3146</strain>
    </source>
</reference>
<comment type="caution">
    <text evidence="2">The sequence shown here is derived from an EMBL/GenBank/DDBJ whole genome shotgun (WGS) entry which is preliminary data.</text>
</comment>
<dbReference type="Gene3D" id="3.40.50.150">
    <property type="entry name" value="Vaccinia Virus protein VP39"/>
    <property type="match status" value="1"/>
</dbReference>
<dbReference type="RefSeq" id="WP_184926672.1">
    <property type="nucleotide sequence ID" value="NZ_BMSQ01000050.1"/>
</dbReference>
<dbReference type="Pfam" id="PF13649">
    <property type="entry name" value="Methyltransf_25"/>
    <property type="match status" value="1"/>
</dbReference>
<dbReference type="CDD" id="cd02440">
    <property type="entry name" value="AdoMet_MTases"/>
    <property type="match status" value="1"/>
</dbReference>
<dbReference type="AlphaFoldDB" id="A0A7W8B4S5"/>
<feature type="domain" description="Methyltransferase" evidence="1">
    <location>
        <begin position="46"/>
        <end position="141"/>
    </location>
</feature>
<organism evidence="2 3">
    <name type="scientific">Streptomyces spectabilis</name>
    <dbReference type="NCBI Taxonomy" id="68270"/>
    <lineage>
        <taxon>Bacteria</taxon>
        <taxon>Bacillati</taxon>
        <taxon>Actinomycetota</taxon>
        <taxon>Actinomycetes</taxon>
        <taxon>Kitasatosporales</taxon>
        <taxon>Streptomycetaceae</taxon>
        <taxon>Streptomyces</taxon>
    </lineage>
</organism>
<dbReference type="PANTHER" id="PTHR42912:SF93">
    <property type="entry name" value="N6-ADENOSINE-METHYLTRANSFERASE TMT1A"/>
    <property type="match status" value="1"/>
</dbReference>
<dbReference type="PANTHER" id="PTHR42912">
    <property type="entry name" value="METHYLTRANSFERASE"/>
    <property type="match status" value="1"/>
</dbReference>
<evidence type="ECO:0000259" key="1">
    <source>
        <dbReference type="Pfam" id="PF13649"/>
    </source>
</evidence>
<evidence type="ECO:0000313" key="3">
    <source>
        <dbReference type="Proteomes" id="UP000549009"/>
    </source>
</evidence>
<dbReference type="EMBL" id="JACHJD010000035">
    <property type="protein sequence ID" value="MBB5109701.1"/>
    <property type="molecule type" value="Genomic_DNA"/>
</dbReference>
<dbReference type="InterPro" id="IPR050508">
    <property type="entry name" value="Methyltransf_Superfamily"/>
</dbReference>
<proteinExistence type="predicted"/>
<keyword evidence="2" id="KW-0489">Methyltransferase</keyword>
<keyword evidence="3" id="KW-1185">Reference proteome</keyword>
<keyword evidence="2" id="KW-0808">Transferase</keyword>
<sequence>MTESFDDDQFAAHGDSYDTSEQWPLRQHCEAPSLLTAAGDLTGLSVLDAGCGSGFYLRRFARMGASRLIGLDPSEGMLEVARARAAAAGLDITFARTGLSQAGRFGPVDLVTAVYVLPYAESLHDLGDMCLGAARALRPGGRFVAAAFNPGCATDPEWYRPYGFTIETTNEDRDGVPAVLTSHLFDPPLRVTGYRWSAESHETALGEAGFDEIKWVAPRPTAAGIAEHGLGFWEPYTTCPHSLIITARRS</sequence>
<dbReference type="Proteomes" id="UP000549009">
    <property type="component" value="Unassembled WGS sequence"/>
</dbReference>
<dbReference type="GO" id="GO:0008168">
    <property type="term" value="F:methyltransferase activity"/>
    <property type="evidence" value="ECO:0007669"/>
    <property type="project" value="UniProtKB-KW"/>
</dbReference>
<dbReference type="SUPFAM" id="SSF53335">
    <property type="entry name" value="S-adenosyl-L-methionine-dependent methyltransferases"/>
    <property type="match status" value="1"/>
</dbReference>
<dbReference type="InterPro" id="IPR029063">
    <property type="entry name" value="SAM-dependent_MTases_sf"/>
</dbReference>
<name>A0A7W8B4S5_STRST</name>
<evidence type="ECO:0000313" key="2">
    <source>
        <dbReference type="EMBL" id="MBB5109701.1"/>
    </source>
</evidence>
<dbReference type="GO" id="GO:0032259">
    <property type="term" value="P:methylation"/>
    <property type="evidence" value="ECO:0007669"/>
    <property type="project" value="UniProtKB-KW"/>
</dbReference>
<accession>A0A7W8B4S5</accession>
<dbReference type="InterPro" id="IPR041698">
    <property type="entry name" value="Methyltransf_25"/>
</dbReference>